<accession>A0A0R1X3K3</accession>
<evidence type="ECO:0008006" key="4">
    <source>
        <dbReference type="Google" id="ProtNLM"/>
    </source>
</evidence>
<dbReference type="AlphaFoldDB" id="A0A0R1X3K3"/>
<dbReference type="STRING" id="1423782.FD32_GL001195"/>
<sequence>MMREKLIKFVLGLAQVAIDLGIVATFFTAFATVIAGICCLVSPRTFLGGHLTINLVIQGLVAVIVAALAFAGLLATHRLLDNLNRGHYFIAANCQALQQLLWLEIAGLIISGITTIWLRLVQVKPFVSFIVMTEDNFSDGIGFIVFLLIIYLIFKRGIALQQDADNII</sequence>
<organism evidence="2 3">
    <name type="scientific">Limosilactobacillus panis DSM 6035</name>
    <dbReference type="NCBI Taxonomy" id="1423782"/>
    <lineage>
        <taxon>Bacteria</taxon>
        <taxon>Bacillati</taxon>
        <taxon>Bacillota</taxon>
        <taxon>Bacilli</taxon>
        <taxon>Lactobacillales</taxon>
        <taxon>Lactobacillaceae</taxon>
        <taxon>Limosilactobacillus</taxon>
    </lineage>
</organism>
<evidence type="ECO:0000313" key="2">
    <source>
        <dbReference type="EMBL" id="KRM24839.1"/>
    </source>
</evidence>
<keyword evidence="1" id="KW-1133">Transmembrane helix</keyword>
<dbReference type="OrthoDB" id="2324243at2"/>
<reference evidence="2 3" key="1">
    <citation type="journal article" date="2015" name="Genome Announc.">
        <title>Expanding the biotechnology potential of lactobacilli through comparative genomics of 213 strains and associated genera.</title>
        <authorList>
            <person name="Sun Z."/>
            <person name="Harris H.M."/>
            <person name="McCann A."/>
            <person name="Guo C."/>
            <person name="Argimon S."/>
            <person name="Zhang W."/>
            <person name="Yang X."/>
            <person name="Jeffery I.B."/>
            <person name="Cooney J.C."/>
            <person name="Kagawa T.F."/>
            <person name="Liu W."/>
            <person name="Song Y."/>
            <person name="Salvetti E."/>
            <person name="Wrobel A."/>
            <person name="Rasinkangas P."/>
            <person name="Parkhill J."/>
            <person name="Rea M.C."/>
            <person name="O'Sullivan O."/>
            <person name="Ritari J."/>
            <person name="Douillard F.P."/>
            <person name="Paul Ross R."/>
            <person name="Yang R."/>
            <person name="Briner A.E."/>
            <person name="Felis G.E."/>
            <person name="de Vos W.M."/>
            <person name="Barrangou R."/>
            <person name="Klaenhammer T.R."/>
            <person name="Caufield P.W."/>
            <person name="Cui Y."/>
            <person name="Zhang H."/>
            <person name="O'Toole P.W."/>
        </authorList>
    </citation>
    <scope>NUCLEOTIDE SEQUENCE [LARGE SCALE GENOMIC DNA]</scope>
    <source>
        <strain evidence="2 3">DSM 6035</strain>
    </source>
</reference>
<dbReference type="Proteomes" id="UP000051412">
    <property type="component" value="Unassembled WGS sequence"/>
</dbReference>
<dbReference type="RefSeq" id="WP_047768153.1">
    <property type="nucleotide sequence ID" value="NZ_LDPB01000054.1"/>
</dbReference>
<dbReference type="InterPro" id="IPR021354">
    <property type="entry name" value="DUF2975"/>
</dbReference>
<feature type="transmembrane region" description="Helical" evidence="1">
    <location>
        <begin position="20"/>
        <end position="43"/>
    </location>
</feature>
<dbReference type="PATRIC" id="fig|1423782.4.peg.1246"/>
<keyword evidence="3" id="KW-1185">Reference proteome</keyword>
<name>A0A0R1X3K3_9LACO</name>
<gene>
    <name evidence="2" type="ORF">FD32_GL001195</name>
</gene>
<comment type="caution">
    <text evidence="2">The sequence shown here is derived from an EMBL/GenBank/DDBJ whole genome shotgun (WGS) entry which is preliminary data.</text>
</comment>
<feature type="transmembrane region" description="Helical" evidence="1">
    <location>
        <begin position="137"/>
        <end position="154"/>
    </location>
</feature>
<evidence type="ECO:0000256" key="1">
    <source>
        <dbReference type="SAM" id="Phobius"/>
    </source>
</evidence>
<protein>
    <recommendedName>
        <fullName evidence="4">DUF2975 domain-containing protein</fullName>
    </recommendedName>
</protein>
<feature type="transmembrane region" description="Helical" evidence="1">
    <location>
        <begin position="100"/>
        <end position="117"/>
    </location>
</feature>
<keyword evidence="1" id="KW-0472">Membrane</keyword>
<keyword evidence="1" id="KW-0812">Transmembrane</keyword>
<proteinExistence type="predicted"/>
<dbReference type="Pfam" id="PF11188">
    <property type="entry name" value="DUF2975"/>
    <property type="match status" value="1"/>
</dbReference>
<dbReference type="EMBL" id="AZGM01000142">
    <property type="protein sequence ID" value="KRM24839.1"/>
    <property type="molecule type" value="Genomic_DNA"/>
</dbReference>
<evidence type="ECO:0000313" key="3">
    <source>
        <dbReference type="Proteomes" id="UP000051412"/>
    </source>
</evidence>
<feature type="transmembrane region" description="Helical" evidence="1">
    <location>
        <begin position="55"/>
        <end position="80"/>
    </location>
</feature>